<organism evidence="1 2">
    <name type="scientific">Rhodopseudomonas rhenobacensis</name>
    <dbReference type="NCBI Taxonomy" id="87461"/>
    <lineage>
        <taxon>Bacteria</taxon>
        <taxon>Pseudomonadati</taxon>
        <taxon>Pseudomonadota</taxon>
        <taxon>Alphaproteobacteria</taxon>
        <taxon>Hyphomicrobiales</taxon>
        <taxon>Nitrobacteraceae</taxon>
        <taxon>Rhodopseudomonas</taxon>
    </lineage>
</organism>
<name>A0A7W7Z4F9_9BRAD</name>
<dbReference type="EMBL" id="JACHIH010000015">
    <property type="protein sequence ID" value="MBB5047830.1"/>
    <property type="molecule type" value="Genomic_DNA"/>
</dbReference>
<keyword evidence="2" id="KW-1185">Reference proteome</keyword>
<evidence type="ECO:0000313" key="2">
    <source>
        <dbReference type="Proteomes" id="UP000542353"/>
    </source>
</evidence>
<dbReference type="RefSeq" id="WP_184258055.1">
    <property type="nucleotide sequence ID" value="NZ_JACHIH010000015.1"/>
</dbReference>
<protein>
    <submittedName>
        <fullName evidence="1">Uncharacterized protein</fullName>
    </submittedName>
</protein>
<reference evidence="1 2" key="1">
    <citation type="submission" date="2020-08" db="EMBL/GenBank/DDBJ databases">
        <title>Genomic Encyclopedia of Type Strains, Phase IV (KMG-IV): sequencing the most valuable type-strain genomes for metagenomic binning, comparative biology and taxonomic classification.</title>
        <authorList>
            <person name="Goeker M."/>
        </authorList>
    </citation>
    <scope>NUCLEOTIDE SEQUENCE [LARGE SCALE GENOMIC DNA]</scope>
    <source>
        <strain evidence="1 2">DSM 12706</strain>
    </source>
</reference>
<dbReference type="AlphaFoldDB" id="A0A7W7Z4F9"/>
<dbReference type="Proteomes" id="UP000542353">
    <property type="component" value="Unassembled WGS sequence"/>
</dbReference>
<accession>A0A7W7Z4F9</accession>
<comment type="caution">
    <text evidence="1">The sequence shown here is derived from an EMBL/GenBank/DDBJ whole genome shotgun (WGS) entry which is preliminary data.</text>
</comment>
<gene>
    <name evidence="1" type="ORF">HNR60_002587</name>
</gene>
<proteinExistence type="predicted"/>
<sequence>MALIQLHGFDGSYQRLKDGWRQQCEQAGEPFEDFARGTFLVLDELALKPERRAGIFAFQHRDDLPEIVCQANCSPLPGHPDPVLRIRMVTMSPALDFAEDDTTSRYIDNLVELFYGIVQLSQSDNWPEMSAKEIKFHLRSPEDYAFFRGAVGNLAAVSRFKSVVMKGAWLYITKAT</sequence>
<evidence type="ECO:0000313" key="1">
    <source>
        <dbReference type="EMBL" id="MBB5047830.1"/>
    </source>
</evidence>